<dbReference type="InterPro" id="IPR015991">
    <property type="entry name" value="TatD/YcfH-like"/>
</dbReference>
<name>A0A0K2JFG1_SPIKU</name>
<dbReference type="NCBIfam" id="TIGR00010">
    <property type="entry name" value="YchF/TatD family DNA exonuclease"/>
    <property type="match status" value="1"/>
</dbReference>
<dbReference type="GO" id="GO:0016788">
    <property type="term" value="F:hydrolase activity, acting on ester bonds"/>
    <property type="evidence" value="ECO:0007669"/>
    <property type="project" value="InterPro"/>
</dbReference>
<dbReference type="AlphaFoldDB" id="A0A0K2JFG1"/>
<keyword evidence="5" id="KW-1185">Reference proteome</keyword>
<feature type="binding site" evidence="3">
    <location>
        <position position="10"/>
    </location>
    <ligand>
        <name>a divalent metal cation</name>
        <dbReference type="ChEBI" id="CHEBI:60240"/>
        <label>1</label>
    </ligand>
</feature>
<sequence>MQGIFDTHCHLMSHEYENEETSAIIADAKISGVFWINNVGYDLDSSQAAVRHAMQYDNVFATIGFHPTDVGKYGFSDLEKLDQLLNSDKVIAVGEIGLDYFHKTVSPDLQKHWFIKQIELAKQHNIPLAIHCRDAYEDCYEILKEQKITQGLMHCYNGTIQMAQKFLDLGFYLSFAGNITFKNAQELREVAKMVPLNKILVETDAPYLTPDPYRGKKNYPKFIMYTVKKLAELKNMPVEEMIRITNKNARKLFNFD</sequence>
<organism evidence="4 5">
    <name type="scientific">Spiroplasma kunkelii CR2-3x</name>
    <dbReference type="NCBI Taxonomy" id="273035"/>
    <lineage>
        <taxon>Bacteria</taxon>
        <taxon>Bacillati</taxon>
        <taxon>Mycoplasmatota</taxon>
        <taxon>Mollicutes</taxon>
        <taxon>Entomoplasmatales</taxon>
        <taxon>Spiroplasmataceae</taxon>
        <taxon>Spiroplasma</taxon>
    </lineage>
</organism>
<accession>A0A0K2JFG1</accession>
<dbReference type="InterPro" id="IPR001130">
    <property type="entry name" value="TatD-like"/>
</dbReference>
<dbReference type="Gene3D" id="3.20.20.140">
    <property type="entry name" value="Metal-dependent hydrolases"/>
    <property type="match status" value="1"/>
</dbReference>
<dbReference type="PROSITE" id="PS01091">
    <property type="entry name" value="TATD_3"/>
    <property type="match status" value="1"/>
</dbReference>
<feature type="binding site" evidence="3">
    <location>
        <position position="154"/>
    </location>
    <ligand>
        <name>a divalent metal cation</name>
        <dbReference type="ChEBI" id="CHEBI:60240"/>
        <label>2</label>
    </ligand>
</feature>
<reference evidence="4 5" key="1">
    <citation type="journal article" date="2015" name="Genome Announc.">
        <title>Complete Genome Sequence of Spiroplasma kunkelii Strain CR2-3x, Causal Agent of Corn Stunt Disease in Zea mays L.</title>
        <authorList>
            <person name="Davis R.E."/>
            <person name="Shao J."/>
            <person name="Dally E.L."/>
            <person name="Zhao Y."/>
            <person name="Gasparich G.E."/>
            <person name="Gaynor B.J."/>
            <person name="Athey J.C."/>
            <person name="Harrison N.A."/>
            <person name="Donofrio N."/>
        </authorList>
    </citation>
    <scope>NUCLEOTIDE SEQUENCE [LARGE SCALE GENOMIC DNA]</scope>
    <source>
        <strain evidence="4 5">CR2-3x</strain>
    </source>
</reference>
<dbReference type="PANTHER" id="PTHR46124:SF2">
    <property type="entry name" value="D-AMINOACYL-TRNA DEACYLASE"/>
    <property type="match status" value="1"/>
</dbReference>
<dbReference type="GO" id="GO:0004536">
    <property type="term" value="F:DNA nuclease activity"/>
    <property type="evidence" value="ECO:0007669"/>
    <property type="project" value="InterPro"/>
</dbReference>
<dbReference type="FunFam" id="3.20.20.140:FF:000005">
    <property type="entry name" value="TatD family hydrolase"/>
    <property type="match status" value="1"/>
</dbReference>
<dbReference type="InterPro" id="IPR018228">
    <property type="entry name" value="DNase_TatD-rel_CS"/>
</dbReference>
<dbReference type="GO" id="GO:0046872">
    <property type="term" value="F:metal ion binding"/>
    <property type="evidence" value="ECO:0007669"/>
    <property type="project" value="UniProtKB-KW"/>
</dbReference>
<dbReference type="CDD" id="cd01310">
    <property type="entry name" value="TatD_DNAse"/>
    <property type="match status" value="1"/>
</dbReference>
<dbReference type="Proteomes" id="UP000062963">
    <property type="component" value="Chromosome"/>
</dbReference>
<evidence type="ECO:0000256" key="2">
    <source>
        <dbReference type="ARBA" id="ARBA00022801"/>
    </source>
</evidence>
<keyword evidence="2" id="KW-0378">Hydrolase</keyword>
<dbReference type="SUPFAM" id="SSF51556">
    <property type="entry name" value="Metallo-dependent hydrolases"/>
    <property type="match status" value="1"/>
</dbReference>
<evidence type="ECO:0000256" key="3">
    <source>
        <dbReference type="PIRSR" id="PIRSR005902-1"/>
    </source>
</evidence>
<feature type="binding site" evidence="3">
    <location>
        <position position="8"/>
    </location>
    <ligand>
        <name>a divalent metal cation</name>
        <dbReference type="ChEBI" id="CHEBI:60240"/>
        <label>1</label>
    </ligand>
</feature>
<dbReference type="GO" id="GO:0005829">
    <property type="term" value="C:cytosol"/>
    <property type="evidence" value="ECO:0007669"/>
    <property type="project" value="TreeGrafter"/>
</dbReference>
<evidence type="ECO:0000256" key="1">
    <source>
        <dbReference type="ARBA" id="ARBA00022723"/>
    </source>
</evidence>
<feature type="binding site" evidence="3">
    <location>
        <position position="204"/>
    </location>
    <ligand>
        <name>a divalent metal cation</name>
        <dbReference type="ChEBI" id="CHEBI:60240"/>
        <label>1</label>
    </ligand>
</feature>
<proteinExistence type="predicted"/>
<dbReference type="PIRSF" id="PIRSF005902">
    <property type="entry name" value="DNase_TatD"/>
    <property type="match status" value="1"/>
</dbReference>
<evidence type="ECO:0000313" key="5">
    <source>
        <dbReference type="Proteomes" id="UP000062963"/>
    </source>
</evidence>
<dbReference type="OrthoDB" id="9810005at2"/>
<dbReference type="KEGG" id="skn:SKUN_0061"/>
<keyword evidence="1 3" id="KW-0479">Metal-binding</keyword>
<dbReference type="Pfam" id="PF01026">
    <property type="entry name" value="TatD_DNase"/>
    <property type="match status" value="1"/>
</dbReference>
<dbReference type="PROSITE" id="PS01090">
    <property type="entry name" value="TATD_2"/>
    <property type="match status" value="1"/>
</dbReference>
<dbReference type="PANTHER" id="PTHR46124">
    <property type="entry name" value="D-AMINOACYL-TRNA DEACYLASE"/>
    <property type="match status" value="1"/>
</dbReference>
<dbReference type="PATRIC" id="fig|273035.7.peg.75"/>
<feature type="binding site" evidence="3">
    <location>
        <position position="95"/>
    </location>
    <ligand>
        <name>a divalent metal cation</name>
        <dbReference type="ChEBI" id="CHEBI:60240"/>
        <label>1</label>
    </ligand>
</feature>
<dbReference type="RefSeq" id="WP_053390365.1">
    <property type="nucleotide sequence ID" value="NZ_CP010899.1"/>
</dbReference>
<protein>
    <submittedName>
        <fullName evidence="4">Putative deoxyribonuclease</fullName>
    </submittedName>
</protein>
<gene>
    <name evidence="4" type="ORF">SKUN_0061</name>
</gene>
<evidence type="ECO:0000313" key="4">
    <source>
        <dbReference type="EMBL" id="ALA96986.1"/>
    </source>
</evidence>
<dbReference type="EMBL" id="CP010899">
    <property type="protein sequence ID" value="ALA96986.1"/>
    <property type="molecule type" value="Genomic_DNA"/>
</dbReference>
<dbReference type="STRING" id="273035.SKUN_0061"/>
<dbReference type="InterPro" id="IPR032466">
    <property type="entry name" value="Metal_Hydrolase"/>
</dbReference>
<feature type="binding site" evidence="3">
    <location>
        <position position="131"/>
    </location>
    <ligand>
        <name>a divalent metal cation</name>
        <dbReference type="ChEBI" id="CHEBI:60240"/>
        <label>2</label>
    </ligand>
</feature>